<comment type="caution">
    <text evidence="1">The sequence shown here is derived from an EMBL/GenBank/DDBJ whole genome shotgun (WGS) entry which is preliminary data.</text>
</comment>
<evidence type="ECO:0000313" key="1">
    <source>
        <dbReference type="EMBL" id="OSJ33787.1"/>
    </source>
</evidence>
<name>A0A1Y2JSI3_BRAJP</name>
<evidence type="ECO:0000313" key="2">
    <source>
        <dbReference type="Proteomes" id="UP000193335"/>
    </source>
</evidence>
<gene>
    <name evidence="1" type="ORF">BSZ19_14330</name>
</gene>
<proteinExistence type="predicted"/>
<accession>A0A1Y2JSI3</accession>
<organism evidence="1 2">
    <name type="scientific">Bradyrhizobium japonicum</name>
    <dbReference type="NCBI Taxonomy" id="375"/>
    <lineage>
        <taxon>Bacteria</taxon>
        <taxon>Pseudomonadati</taxon>
        <taxon>Pseudomonadota</taxon>
        <taxon>Alphaproteobacteria</taxon>
        <taxon>Hyphomicrobiales</taxon>
        <taxon>Nitrobacteraceae</taxon>
        <taxon>Bradyrhizobium</taxon>
    </lineage>
</organism>
<dbReference type="AlphaFoldDB" id="A0A1Y2JSI3"/>
<dbReference type="RefSeq" id="WP_085400208.1">
    <property type="nucleotide sequence ID" value="NZ_NAFL01000238.1"/>
</dbReference>
<protein>
    <submittedName>
        <fullName evidence="1">Uncharacterized protein</fullName>
    </submittedName>
</protein>
<dbReference type="Proteomes" id="UP000193335">
    <property type="component" value="Unassembled WGS sequence"/>
</dbReference>
<reference evidence="1 2" key="1">
    <citation type="submission" date="2017-03" db="EMBL/GenBank/DDBJ databases">
        <title>Whole genome sequences of fourteen strains of Bradyrhizobium canariense and one strain of Bradyrhizobium japonicum isolated from Lupinus (Papilionoideae: Genisteae) species in Algeria.</title>
        <authorList>
            <person name="Crovadore J."/>
            <person name="Chekireb D."/>
            <person name="Brachmann A."/>
            <person name="Chablais R."/>
            <person name="Cochard B."/>
            <person name="Lefort F."/>
        </authorList>
    </citation>
    <scope>NUCLEOTIDE SEQUENCE [LARGE SCALE GENOMIC DNA]</scope>
    <source>
        <strain evidence="1 2">UBMA197</strain>
    </source>
</reference>
<dbReference type="EMBL" id="NAFL01000238">
    <property type="protein sequence ID" value="OSJ33787.1"/>
    <property type="molecule type" value="Genomic_DNA"/>
</dbReference>
<sequence length="94" mass="10153">MMGVDRPLHFFRAFAAVGGNRSAAERLIKSSIVRLHMQAARQRLPTFEFSPAEVAPLMCASAASEPATSETAVARPTVTDTFMGYPLLLARDTA</sequence>